<feature type="transmembrane region" description="Helical" evidence="8">
    <location>
        <begin position="141"/>
        <end position="159"/>
    </location>
</feature>
<evidence type="ECO:0000256" key="2">
    <source>
        <dbReference type="ARBA" id="ARBA00022475"/>
    </source>
</evidence>
<reference evidence="9" key="1">
    <citation type="submission" date="2023-03" db="EMBL/GenBank/DDBJ databases">
        <title>Lomoglobus Profundus gen. nov., sp. nov., a novel member of the phylum Verrucomicrobia, isolated from deep-marine sediment of South China Sea.</title>
        <authorList>
            <person name="Ahmad T."/>
            <person name="Ishaq S.E."/>
            <person name="Wang F."/>
        </authorList>
    </citation>
    <scope>NUCLEOTIDE SEQUENCE</scope>
    <source>
        <strain evidence="9">LMO-M01</strain>
    </source>
</reference>
<accession>A0AAF0CSP4</accession>
<dbReference type="GO" id="GO:0005886">
    <property type="term" value="C:plasma membrane"/>
    <property type="evidence" value="ECO:0007669"/>
    <property type="project" value="UniProtKB-SubCell"/>
</dbReference>
<keyword evidence="7 8" id="KW-0472">Membrane</keyword>
<dbReference type="RefSeq" id="WP_330931543.1">
    <property type="nucleotide sequence ID" value="NZ_CP119075.1"/>
</dbReference>
<feature type="transmembrane region" description="Helical" evidence="8">
    <location>
        <begin position="291"/>
        <end position="312"/>
    </location>
</feature>
<dbReference type="Proteomes" id="UP001218638">
    <property type="component" value="Chromosome"/>
</dbReference>
<evidence type="ECO:0000256" key="7">
    <source>
        <dbReference type="ARBA" id="ARBA00023136"/>
    </source>
</evidence>
<evidence type="ECO:0000256" key="8">
    <source>
        <dbReference type="SAM" id="Phobius"/>
    </source>
</evidence>
<dbReference type="GO" id="GO:0009103">
    <property type="term" value="P:lipopolysaccharide biosynthetic process"/>
    <property type="evidence" value="ECO:0007669"/>
    <property type="project" value="UniProtKB-ARBA"/>
</dbReference>
<evidence type="ECO:0000313" key="10">
    <source>
        <dbReference type="Proteomes" id="UP001218638"/>
    </source>
</evidence>
<keyword evidence="10" id="KW-1185">Reference proteome</keyword>
<feature type="transmembrane region" description="Helical" evidence="8">
    <location>
        <begin position="230"/>
        <end position="253"/>
    </location>
</feature>
<proteinExistence type="predicted"/>
<gene>
    <name evidence="9" type="ORF">PXH66_11065</name>
</gene>
<keyword evidence="2" id="KW-1003">Cell membrane</keyword>
<keyword evidence="5 8" id="KW-0812">Transmembrane</keyword>
<evidence type="ECO:0000256" key="4">
    <source>
        <dbReference type="ARBA" id="ARBA00022679"/>
    </source>
</evidence>
<feature type="transmembrane region" description="Helical" evidence="8">
    <location>
        <begin position="265"/>
        <end position="285"/>
    </location>
</feature>
<keyword evidence="6 8" id="KW-1133">Transmembrane helix</keyword>
<evidence type="ECO:0000256" key="6">
    <source>
        <dbReference type="ARBA" id="ARBA00022989"/>
    </source>
</evidence>
<feature type="transmembrane region" description="Helical" evidence="8">
    <location>
        <begin position="171"/>
        <end position="191"/>
    </location>
</feature>
<dbReference type="InterPro" id="IPR050297">
    <property type="entry name" value="LipidA_mod_glycosyltrf_83"/>
</dbReference>
<evidence type="ECO:0000313" key="9">
    <source>
        <dbReference type="EMBL" id="WED67389.1"/>
    </source>
</evidence>
<dbReference type="EMBL" id="CP119075">
    <property type="protein sequence ID" value="WED67389.1"/>
    <property type="molecule type" value="Genomic_DNA"/>
</dbReference>
<feature type="transmembrane region" description="Helical" evidence="8">
    <location>
        <begin position="41"/>
        <end position="61"/>
    </location>
</feature>
<dbReference type="KEGG" id="slom:PXH66_11065"/>
<feature type="transmembrane region" description="Helical" evidence="8">
    <location>
        <begin position="68"/>
        <end position="85"/>
    </location>
</feature>
<dbReference type="EC" id="2.4.-.-" evidence="9"/>
<sequence length="1024" mass="111776">MAQQIVEGDVLYRDALDHRGPLVPYLKAIVFAVAGDWNIDAAHLTLAVALGLYAAGLFFLARRLGQTATGFGAALSFTAIAFLLPGKLDTMAIHTEWFMVGFSLLGFLLFAYTWAHGDWVSGAVVGIMFGLGALAKQPGLLDLGVTWVLLAMLALFASAQDGERSRIARYFTGELIGVALPFAAALVYFGSHGAIRDFIYYAWTYNTSIYVPEIALPERLARIDSPFLLAWTYCPFVLVLGASAAVGLIARVLRNRSAKHGNFPLLEWLTLGWTATGLVSNALSGRGFPHYAIHVIPGLSLACGWLLAKGWALATGRANTKRRIPRATAAAALIGIFGFAIGDSVKLHGMIDGRNDPIDIAMREAIQQNCEPADRIFIWGFSPEVYVAAERLPSSRFIYANFLTGMVPWTNTDPATDTSYAIVPGAWDEFWSDYDSVPPALIVDAPIRAYAKYPLLSQKRLGDEVVENYAQVALDVTQHIPHKVFRRLETTSPNGVEAADLIENPAMELRIRRSGVDHPDIVSVECTAPIGTSHIVFRIGGRPEATVAVNRTRPVHVAFLVRLAKLVSLGTDRVDCVAVAETGLTRSPLEEVGRRLAIDRSAFLQNPVLEFGSTEIYGDGQGQGWKSEIRHGHVGWSTSEAFRLAFNRPEMMDRMFFEWDGNSVPNVSWQPQVGPEVAIEPIHLDGFSYVVAFEKRETGLIIIEQSESGSGGWLGRPIGGADGPALTLGNRTIYPIYSFSEVAGRPSLLPDNTWSIHAPAEVRYPLEPGITGVMLNYGFYDSSFIQPSNPPTNGASFDVSAVNPDGQEELQFSHYVSPLQRESDRGRQTNEIPLTNKSSGELKIVVTAGQGGDRSGDWTYLADSALQGPGPDILLFDGRALVPNEGTFGSGDIIQVRLPNGNWDAHAPSRLVYDCPPELSGVTVRFGIKPDAYTNRTRAQSTNGIDLIVEFVAADGTLLKLLERPLRPWDNPNDRGTVSAHASIPPHELGQLIIRTTGGPELNPSFDWSYWGRFEGFVFDQPRD</sequence>
<dbReference type="GO" id="GO:0016763">
    <property type="term" value="F:pentosyltransferase activity"/>
    <property type="evidence" value="ECO:0007669"/>
    <property type="project" value="TreeGrafter"/>
</dbReference>
<evidence type="ECO:0000256" key="5">
    <source>
        <dbReference type="ARBA" id="ARBA00022692"/>
    </source>
</evidence>
<dbReference type="PANTHER" id="PTHR33908:SF11">
    <property type="entry name" value="MEMBRANE PROTEIN"/>
    <property type="match status" value="1"/>
</dbReference>
<organism evidence="9 10">
    <name type="scientific">Synoicihabitans lomoniglobus</name>
    <dbReference type="NCBI Taxonomy" id="2909285"/>
    <lineage>
        <taxon>Bacteria</taxon>
        <taxon>Pseudomonadati</taxon>
        <taxon>Verrucomicrobiota</taxon>
        <taxon>Opitutia</taxon>
        <taxon>Opitutales</taxon>
        <taxon>Opitutaceae</taxon>
        <taxon>Synoicihabitans</taxon>
    </lineage>
</organism>
<protein>
    <submittedName>
        <fullName evidence="9">Glycosyltransferase family 39 protein</fullName>
        <ecNumber evidence="9">2.4.-.-</ecNumber>
    </submittedName>
</protein>
<feature type="transmembrane region" description="Helical" evidence="8">
    <location>
        <begin position="91"/>
        <end position="112"/>
    </location>
</feature>
<evidence type="ECO:0000256" key="3">
    <source>
        <dbReference type="ARBA" id="ARBA00022676"/>
    </source>
</evidence>
<dbReference type="AlphaFoldDB" id="A0AAF0CSP4"/>
<name>A0AAF0CSP4_9BACT</name>
<comment type="subcellular location">
    <subcellularLocation>
        <location evidence="1">Cell membrane</location>
        <topology evidence="1">Multi-pass membrane protein</topology>
    </subcellularLocation>
</comment>
<keyword evidence="4 9" id="KW-0808">Transferase</keyword>
<dbReference type="PANTHER" id="PTHR33908">
    <property type="entry name" value="MANNOSYLTRANSFERASE YKCB-RELATED"/>
    <property type="match status" value="1"/>
</dbReference>
<keyword evidence="3 9" id="KW-0328">Glycosyltransferase</keyword>
<evidence type="ECO:0000256" key="1">
    <source>
        <dbReference type="ARBA" id="ARBA00004651"/>
    </source>
</evidence>
<feature type="transmembrane region" description="Helical" evidence="8">
    <location>
        <begin position="324"/>
        <end position="342"/>
    </location>
</feature>
<feature type="transmembrane region" description="Helical" evidence="8">
    <location>
        <begin position="119"/>
        <end position="135"/>
    </location>
</feature>